<dbReference type="PANTHER" id="PTHR35515:SF1">
    <property type="entry name" value="NAD(P)H-QUINONE OXIDOREDUCTASE SUBUNIT N, CHLOROPLASTIC"/>
    <property type="match status" value="1"/>
</dbReference>
<keyword evidence="10" id="KW-1185">Reference proteome</keyword>
<dbReference type="PANTHER" id="PTHR35515">
    <property type="entry name" value="NAD(P)H-QUINONE OXIDOREDUCTASE SUBUNIT N, CHLOROPLASTIC"/>
    <property type="match status" value="1"/>
</dbReference>
<keyword evidence="8" id="KW-0793">Thylakoid</keyword>
<keyword evidence="6 8" id="KW-0520">NAD</keyword>
<evidence type="ECO:0000256" key="1">
    <source>
        <dbReference type="ARBA" id="ARBA00022448"/>
    </source>
</evidence>
<keyword evidence="2 8" id="KW-0874">Quinone</keyword>
<evidence type="ECO:0000313" key="10">
    <source>
        <dbReference type="Proteomes" id="UP000182631"/>
    </source>
</evidence>
<dbReference type="GO" id="GO:0031676">
    <property type="term" value="C:plasma membrane-derived thylakoid membrane"/>
    <property type="evidence" value="ECO:0007669"/>
    <property type="project" value="UniProtKB-SubCell"/>
</dbReference>
<gene>
    <name evidence="8" type="primary">ndhN</name>
    <name evidence="9" type="ORF">FLM9_460</name>
</gene>
<keyword evidence="7 8" id="KW-0472">Membrane</keyword>
<dbReference type="OrthoDB" id="510798at2"/>
<reference evidence="10" key="1">
    <citation type="submission" date="2016-02" db="EMBL/GenBank/DDBJ databases">
        <authorList>
            <person name="liu f."/>
        </authorList>
    </citation>
    <scope>NUCLEOTIDE SEQUENCE [LARGE SCALE GENOMIC DNA]</scope>
</reference>
<dbReference type="GO" id="GO:0048038">
    <property type="term" value="F:quinone binding"/>
    <property type="evidence" value="ECO:0007669"/>
    <property type="project" value="UniProtKB-KW"/>
</dbReference>
<proteinExistence type="inferred from homology"/>
<dbReference type="GO" id="GO:0016655">
    <property type="term" value="F:oxidoreductase activity, acting on NAD(P)H, quinone or similar compound as acceptor"/>
    <property type="evidence" value="ECO:0007669"/>
    <property type="project" value="UniProtKB-UniRule"/>
</dbReference>
<dbReference type="Proteomes" id="UP000182631">
    <property type="component" value="Unassembled WGS sequence"/>
</dbReference>
<comment type="catalytic activity">
    <reaction evidence="8">
        <text>a plastoquinone + NADH + (n+1) H(+)(in) = a plastoquinol + NAD(+) + n H(+)(out)</text>
        <dbReference type="Rhea" id="RHEA:42608"/>
        <dbReference type="Rhea" id="RHEA-COMP:9561"/>
        <dbReference type="Rhea" id="RHEA-COMP:9562"/>
        <dbReference type="ChEBI" id="CHEBI:15378"/>
        <dbReference type="ChEBI" id="CHEBI:17757"/>
        <dbReference type="ChEBI" id="CHEBI:57540"/>
        <dbReference type="ChEBI" id="CHEBI:57945"/>
        <dbReference type="ChEBI" id="CHEBI:62192"/>
    </reaction>
</comment>
<evidence type="ECO:0000256" key="3">
    <source>
        <dbReference type="ARBA" id="ARBA00022857"/>
    </source>
</evidence>
<dbReference type="RefSeq" id="WP_074457029.1">
    <property type="nucleotide sequence ID" value="NZ_FITM01000053.1"/>
</dbReference>
<evidence type="ECO:0000256" key="8">
    <source>
        <dbReference type="HAMAP-Rule" id="MF_01353"/>
    </source>
</evidence>
<name>A0A164YW11_9SYNE</name>
<comment type="similarity">
    <text evidence="8">Belongs to the complex I NdhN subunit family.</text>
</comment>
<comment type="catalytic activity">
    <reaction evidence="8">
        <text>a plastoquinone + NADPH + (n+1) H(+)(in) = a plastoquinol + NADP(+) + n H(+)(out)</text>
        <dbReference type="Rhea" id="RHEA:42612"/>
        <dbReference type="Rhea" id="RHEA-COMP:9561"/>
        <dbReference type="Rhea" id="RHEA-COMP:9562"/>
        <dbReference type="ChEBI" id="CHEBI:15378"/>
        <dbReference type="ChEBI" id="CHEBI:17757"/>
        <dbReference type="ChEBI" id="CHEBI:57783"/>
        <dbReference type="ChEBI" id="CHEBI:58349"/>
        <dbReference type="ChEBI" id="CHEBI:62192"/>
    </reaction>
</comment>
<protein>
    <recommendedName>
        <fullName evidence="8">NAD(P)H-quinone oxidoreductase subunit N</fullName>
        <ecNumber evidence="8">7.1.1.-</ecNumber>
    </recommendedName>
    <alternativeName>
        <fullName evidence="8">NAD(P)H dehydrogenase I subunit N</fullName>
        <shortName evidence="8">NDH-1 subunit N</shortName>
        <shortName evidence="8">NDH-N</shortName>
    </alternativeName>
</protein>
<sequence>MPLLLGIGRFRKDLEHHGAMAVTAPLEGGFETRLLRRLRAAGYATQLCSARGLGDPETFLLGLHGVRPPHLGHQSVGGTAAVGAVSMALPQLMPQLQTDKPVLLWLLEAQVLSRAELDTFVTLPRRCPGFHVVCEMGGSRTLRWQPLAKALAA</sequence>
<dbReference type="InterPro" id="IPR020874">
    <property type="entry name" value="NAD(P)H-quinone_OxRdtase_su_N"/>
</dbReference>
<organism evidence="9 10">
    <name type="scientific">Candidatus Synechococcus spongiarum</name>
    <dbReference type="NCBI Taxonomy" id="431041"/>
    <lineage>
        <taxon>Bacteria</taxon>
        <taxon>Bacillati</taxon>
        <taxon>Cyanobacteriota</taxon>
        <taxon>Cyanophyceae</taxon>
        <taxon>Synechococcales</taxon>
        <taxon>Synechococcaceae</taxon>
        <taxon>Synechococcus</taxon>
    </lineage>
</organism>
<comment type="subunit">
    <text evidence="8">NDH-1 can be composed of about 15 different subunits; different subcomplexes with different compositions have been identified which probably have different functions.</text>
</comment>
<dbReference type="AlphaFoldDB" id="A0A164YW11"/>
<comment type="subcellular location">
    <subcellularLocation>
        <location evidence="8">Cellular thylakoid membrane</location>
        <topology evidence="8">Peripheral membrane protein</topology>
        <orientation evidence="8">Cytoplasmic side</orientation>
    </subcellularLocation>
</comment>
<evidence type="ECO:0000313" key="9">
    <source>
        <dbReference type="EMBL" id="SAY38562.1"/>
    </source>
</evidence>
<evidence type="ECO:0000256" key="5">
    <source>
        <dbReference type="ARBA" id="ARBA00022967"/>
    </source>
</evidence>
<evidence type="ECO:0000256" key="2">
    <source>
        <dbReference type="ARBA" id="ARBA00022719"/>
    </source>
</evidence>
<dbReference type="EMBL" id="FITM01000053">
    <property type="protein sequence ID" value="SAY38562.1"/>
    <property type="molecule type" value="Genomic_DNA"/>
</dbReference>
<keyword evidence="3 8" id="KW-0521">NADP</keyword>
<comment type="function">
    <text evidence="8">NDH-1 shuttles electrons from an unknown electron donor, via FMN and iron-sulfur (Fe-S) centers, to quinones in the respiratory and/or the photosynthetic chain. The immediate electron acceptor for the enzyme in this species is believed to be plastoquinone. Couples the redox reaction to proton translocation, and thus conserves the redox energy in a proton gradient. Cyanobacterial NDH-1 also plays a role in inorganic carbon-concentration.</text>
</comment>
<keyword evidence="5 8" id="KW-1278">Translocase</keyword>
<dbReference type="EC" id="7.1.1.-" evidence="8"/>
<accession>A0A164YW11</accession>
<keyword evidence="4 8" id="KW-0618">Plastoquinone</keyword>
<evidence type="ECO:0000256" key="4">
    <source>
        <dbReference type="ARBA" id="ARBA00022957"/>
    </source>
</evidence>
<dbReference type="HAMAP" id="MF_01353">
    <property type="entry name" value="NDH1_NDH1N"/>
    <property type="match status" value="1"/>
</dbReference>
<keyword evidence="1 8" id="KW-0813">Transport</keyword>
<evidence type="ECO:0000256" key="6">
    <source>
        <dbReference type="ARBA" id="ARBA00023027"/>
    </source>
</evidence>
<dbReference type="Pfam" id="PF11909">
    <property type="entry name" value="NdhN"/>
    <property type="match status" value="1"/>
</dbReference>
<evidence type="ECO:0000256" key="7">
    <source>
        <dbReference type="ARBA" id="ARBA00023136"/>
    </source>
</evidence>